<comment type="similarity">
    <text evidence="4 13 14">Belongs to the NDK family.</text>
</comment>
<dbReference type="InterPro" id="IPR023005">
    <property type="entry name" value="Nucleoside_diP_kinase_AS"/>
</dbReference>
<sequence>MEQTFIMIKPDGVQRGLIGDIISRFEKKGFYLKGMKFMNVERSFAQQHYADLSDKPFFPGLVEYIISGPVVAMVWEGKDVVLTGRRIIGATRPWEAAPGTIRGDYAVEVGRNVIHGSDSVENGKKEIALWFPEGLAEWKSNLHPWELVAPSPPDFRTWNTHKAQQSYGANSPTPAQVMPAIAMAMAASTSSFSPSHLGSFSVPRRRCSVVAASATALRSEENIVIVGAGVAGLATALALRRLGVGAAVLEQGPTLRAGGTSLTLFKNGWRVLDAIGVADELRAKYLRIQGMKMRSPAAGGRVLREFSFEEEAPGQEVRAVERRILLETLASKLPPETISFSSKLKSITEQGPDGTLLELEDGRQVLGKIVVGCDGVNSPIARWMGFSEPRYVGHMAFRGLAEYADGQPFEPKVNYIYGRGVRAGFVPVSPTKVYWFICFNRQSPGPKITDPQALKREALDLVRGWPSDLLAVMGSTPEGAVVRTPLVDRWLWPGLTPPASRGWPRGAGRRRVAPHDAQPRAGRLLRARGRSRPGPPPRRRRGRGRDAMREYEAERWARVFPLTARAGLVGALVQWENAAVCAARDGVVIPQLVRLGPFLEHTNFECDLVEPTAASP</sequence>
<dbReference type="InterPro" id="IPR044560">
    <property type="entry name" value="MOase"/>
</dbReference>
<dbReference type="InterPro" id="IPR036850">
    <property type="entry name" value="NDK-like_dom_sf"/>
</dbReference>
<evidence type="ECO:0000256" key="10">
    <source>
        <dbReference type="ARBA" id="ARBA00024018"/>
    </source>
</evidence>
<evidence type="ECO:0000256" key="3">
    <source>
        <dbReference type="ARBA" id="ARBA00001946"/>
    </source>
</evidence>
<dbReference type="NCBIfam" id="NF001908">
    <property type="entry name" value="PRK00668.1"/>
    <property type="match status" value="1"/>
</dbReference>
<comment type="similarity">
    <text evidence="10">Belongs to the 3-hydroxybenzoate 6-hydroxylase family.</text>
</comment>
<dbReference type="PROSITE" id="PS51374">
    <property type="entry name" value="NDPK_LIKE"/>
    <property type="match status" value="1"/>
</dbReference>
<evidence type="ECO:0000256" key="1">
    <source>
        <dbReference type="ARBA" id="ARBA00000082"/>
    </source>
</evidence>
<feature type="binding site" evidence="13">
    <location>
        <position position="91"/>
    </location>
    <ligand>
        <name>ATP</name>
        <dbReference type="ChEBI" id="CHEBI:30616"/>
    </ligand>
</feature>
<proteinExistence type="inferred from homology"/>
<feature type="binding site" evidence="13">
    <location>
        <position position="85"/>
    </location>
    <ligand>
        <name>ATP</name>
        <dbReference type="ChEBI" id="CHEBI:30616"/>
    </ligand>
</feature>
<comment type="cofactor">
    <cofactor evidence="3">
        <name>Mg(2+)</name>
        <dbReference type="ChEBI" id="CHEBI:18420"/>
    </cofactor>
</comment>
<dbReference type="CDD" id="cd04413">
    <property type="entry name" value="NDPk_I"/>
    <property type="match status" value="1"/>
</dbReference>
<evidence type="ECO:0000256" key="15">
    <source>
        <dbReference type="SAM" id="MobiDB-lite"/>
    </source>
</evidence>
<dbReference type="Pfam" id="PF01494">
    <property type="entry name" value="FAD_binding_3"/>
    <property type="match status" value="1"/>
</dbReference>
<evidence type="ECO:0000313" key="17">
    <source>
        <dbReference type="EMBL" id="TVU39069.1"/>
    </source>
</evidence>
<dbReference type="EMBL" id="RWGY01000007">
    <property type="protein sequence ID" value="TVU39069.1"/>
    <property type="molecule type" value="Genomic_DNA"/>
</dbReference>
<reference evidence="17 18" key="1">
    <citation type="journal article" date="2019" name="Sci. Rep.">
        <title>A high-quality genome of Eragrostis curvula grass provides insights into Poaceae evolution and supports new strategies to enhance forage quality.</title>
        <authorList>
            <person name="Carballo J."/>
            <person name="Santos B.A.C.M."/>
            <person name="Zappacosta D."/>
            <person name="Garbus I."/>
            <person name="Selva J.P."/>
            <person name="Gallo C.A."/>
            <person name="Diaz A."/>
            <person name="Albertini E."/>
            <person name="Caccamo M."/>
            <person name="Echenique V."/>
        </authorList>
    </citation>
    <scope>NUCLEOTIDE SEQUENCE [LARGE SCALE GENOMIC DNA]</scope>
    <source>
        <strain evidence="18">cv. Victoria</strain>
        <tissue evidence="17">Leaf</tissue>
    </source>
</reference>
<dbReference type="PANTHER" id="PTHR45934:SF9">
    <property type="entry name" value="FAD_NAD(P)-BINDING OXIDOREDUCTASE FAMILY PROTEIN"/>
    <property type="match status" value="1"/>
</dbReference>
<evidence type="ECO:0000256" key="7">
    <source>
        <dbReference type="ARBA" id="ARBA00022777"/>
    </source>
</evidence>
<organism evidence="17 18">
    <name type="scientific">Eragrostis curvula</name>
    <name type="common">weeping love grass</name>
    <dbReference type="NCBI Taxonomy" id="38414"/>
    <lineage>
        <taxon>Eukaryota</taxon>
        <taxon>Viridiplantae</taxon>
        <taxon>Streptophyta</taxon>
        <taxon>Embryophyta</taxon>
        <taxon>Tracheophyta</taxon>
        <taxon>Spermatophyta</taxon>
        <taxon>Magnoliopsida</taxon>
        <taxon>Liliopsida</taxon>
        <taxon>Poales</taxon>
        <taxon>Poaceae</taxon>
        <taxon>PACMAD clade</taxon>
        <taxon>Chloridoideae</taxon>
        <taxon>Eragrostideae</taxon>
        <taxon>Eragrostidinae</taxon>
        <taxon>Eragrostis</taxon>
    </lineage>
</organism>
<evidence type="ECO:0000256" key="12">
    <source>
        <dbReference type="ARBA" id="ARBA00078881"/>
    </source>
</evidence>
<dbReference type="PROSITE" id="PS00469">
    <property type="entry name" value="NDPK"/>
    <property type="match status" value="1"/>
</dbReference>
<dbReference type="HAMAP" id="MF_00451">
    <property type="entry name" value="NDP_kinase"/>
    <property type="match status" value="1"/>
</dbReference>
<evidence type="ECO:0000256" key="2">
    <source>
        <dbReference type="ARBA" id="ARBA00000937"/>
    </source>
</evidence>
<keyword evidence="8" id="KW-0560">Oxidoreductase</keyword>
<dbReference type="GO" id="GO:0004497">
    <property type="term" value="F:monooxygenase activity"/>
    <property type="evidence" value="ECO:0007669"/>
    <property type="project" value="UniProtKB-KW"/>
</dbReference>
<feature type="binding site" evidence="13">
    <location>
        <position position="102"/>
    </location>
    <ligand>
        <name>ATP</name>
        <dbReference type="ChEBI" id="CHEBI:30616"/>
    </ligand>
</feature>
<feature type="domain" description="Nucleoside diphosphate kinase-like" evidence="16">
    <location>
        <begin position="1"/>
        <end position="137"/>
    </location>
</feature>
<dbReference type="InterPro" id="IPR034907">
    <property type="entry name" value="NDK-like_dom"/>
</dbReference>
<feature type="compositionally biased region" description="Basic residues" evidence="15">
    <location>
        <begin position="523"/>
        <end position="543"/>
    </location>
</feature>
<dbReference type="SMART" id="SM00562">
    <property type="entry name" value="NDK"/>
    <property type="match status" value="1"/>
</dbReference>
<dbReference type="Gene3D" id="3.50.50.60">
    <property type="entry name" value="FAD/NAD(P)-binding domain"/>
    <property type="match status" value="1"/>
</dbReference>
<evidence type="ECO:0000256" key="8">
    <source>
        <dbReference type="ARBA" id="ARBA00023002"/>
    </source>
</evidence>
<gene>
    <name evidence="17" type="ORF">EJB05_12472</name>
</gene>
<evidence type="ECO:0000256" key="9">
    <source>
        <dbReference type="ARBA" id="ARBA00023033"/>
    </source>
</evidence>
<dbReference type="GO" id="GO:0004550">
    <property type="term" value="F:nucleoside diphosphate kinase activity"/>
    <property type="evidence" value="ECO:0007669"/>
    <property type="project" value="UniProtKB-EC"/>
</dbReference>
<dbReference type="EC" id="2.7.4.6" evidence="5"/>
<keyword evidence="18" id="KW-1185">Reference proteome</keyword>
<evidence type="ECO:0000256" key="11">
    <source>
        <dbReference type="ARBA" id="ARBA00071138"/>
    </source>
</evidence>
<dbReference type="PRINTS" id="PR01243">
    <property type="entry name" value="NUCDPKINASE"/>
</dbReference>
<dbReference type="SUPFAM" id="SSF54919">
    <property type="entry name" value="Nucleoside diphosphate kinase, NDK"/>
    <property type="match status" value="1"/>
</dbReference>
<dbReference type="Proteomes" id="UP000324897">
    <property type="component" value="Chromosome 4"/>
</dbReference>
<dbReference type="PANTHER" id="PTHR45934">
    <property type="entry name" value="FAD/NAD(P)-BINDING OXIDOREDUCTASE FAMILY PROTEIN"/>
    <property type="match status" value="1"/>
</dbReference>
<dbReference type="SUPFAM" id="SSF51905">
    <property type="entry name" value="FAD/NAD(P)-binding domain"/>
    <property type="match status" value="1"/>
</dbReference>
<comment type="caution">
    <text evidence="17">The sequence shown here is derived from an EMBL/GenBank/DDBJ whole genome shotgun (WGS) entry which is preliminary data.</text>
</comment>
<evidence type="ECO:0000259" key="16">
    <source>
        <dbReference type="SMART" id="SM00562"/>
    </source>
</evidence>
<dbReference type="GO" id="GO:0071949">
    <property type="term" value="F:FAD binding"/>
    <property type="evidence" value="ECO:0007669"/>
    <property type="project" value="InterPro"/>
</dbReference>
<dbReference type="Gramene" id="TVU39069">
    <property type="protein sequence ID" value="TVU39069"/>
    <property type="gene ID" value="EJB05_12472"/>
</dbReference>
<dbReference type="Pfam" id="PF00334">
    <property type="entry name" value="NDK"/>
    <property type="match status" value="1"/>
</dbReference>
<feature type="active site" description="Pros-phosphohistidine intermediate" evidence="13">
    <location>
        <position position="115"/>
    </location>
</feature>
<dbReference type="OrthoDB" id="655030at2759"/>
<feature type="binding site" evidence="13">
    <location>
        <position position="9"/>
    </location>
    <ligand>
        <name>ATP</name>
        <dbReference type="ChEBI" id="CHEBI:30616"/>
    </ligand>
</feature>
<feature type="binding site" evidence="13">
    <location>
        <position position="112"/>
    </location>
    <ligand>
        <name>ATP</name>
        <dbReference type="ChEBI" id="CHEBI:30616"/>
    </ligand>
</feature>
<keyword evidence="7" id="KW-0418">Kinase</keyword>
<protein>
    <recommendedName>
        <fullName evidence="11">Nucleoside diphosphate kinase 1</fullName>
        <ecNumber evidence="5">2.7.4.6</ecNumber>
    </recommendedName>
    <alternativeName>
        <fullName evidence="12">Nucleoside diphosphate kinase I</fullName>
    </alternativeName>
</protein>
<dbReference type="AlphaFoldDB" id="A0A5J9VSD3"/>
<evidence type="ECO:0000256" key="13">
    <source>
        <dbReference type="PROSITE-ProRule" id="PRU00706"/>
    </source>
</evidence>
<dbReference type="FunFam" id="3.30.70.141:FF:000002">
    <property type="entry name" value="Nucleoside diphosphate kinase"/>
    <property type="match status" value="1"/>
</dbReference>
<dbReference type="InterPro" id="IPR002938">
    <property type="entry name" value="FAD-bd"/>
</dbReference>
<name>A0A5J9VSD3_9POAL</name>
<comment type="catalytic activity">
    <reaction evidence="2">
        <text>a ribonucleoside 5'-diphosphate + ATP = a ribonucleoside 5'-triphosphate + ADP</text>
        <dbReference type="Rhea" id="RHEA:18113"/>
        <dbReference type="ChEBI" id="CHEBI:30616"/>
        <dbReference type="ChEBI" id="CHEBI:57930"/>
        <dbReference type="ChEBI" id="CHEBI:61557"/>
        <dbReference type="ChEBI" id="CHEBI:456216"/>
        <dbReference type="EC" id="2.7.4.6"/>
    </reaction>
</comment>
<dbReference type="GO" id="GO:0006228">
    <property type="term" value="P:UTP biosynthetic process"/>
    <property type="evidence" value="ECO:0007669"/>
    <property type="project" value="InterPro"/>
</dbReference>
<evidence type="ECO:0000313" key="18">
    <source>
        <dbReference type="Proteomes" id="UP000324897"/>
    </source>
</evidence>
<evidence type="ECO:0000256" key="6">
    <source>
        <dbReference type="ARBA" id="ARBA00022679"/>
    </source>
</evidence>
<dbReference type="Gene3D" id="3.30.70.141">
    <property type="entry name" value="Nucleoside diphosphate kinase-like domain"/>
    <property type="match status" value="1"/>
</dbReference>
<comment type="catalytic activity">
    <reaction evidence="1">
        <text>a 2'-deoxyribonucleoside 5'-diphosphate + ATP = a 2'-deoxyribonucleoside 5'-triphosphate + ADP</text>
        <dbReference type="Rhea" id="RHEA:44640"/>
        <dbReference type="ChEBI" id="CHEBI:30616"/>
        <dbReference type="ChEBI" id="CHEBI:61560"/>
        <dbReference type="ChEBI" id="CHEBI:73316"/>
        <dbReference type="ChEBI" id="CHEBI:456216"/>
        <dbReference type="EC" id="2.7.4.6"/>
    </reaction>
</comment>
<keyword evidence="9" id="KW-0503">Monooxygenase</keyword>
<evidence type="ECO:0000256" key="5">
    <source>
        <dbReference type="ARBA" id="ARBA00012966"/>
    </source>
</evidence>
<accession>A0A5J9VSD3</accession>
<dbReference type="GO" id="GO:0006183">
    <property type="term" value="P:GTP biosynthetic process"/>
    <property type="evidence" value="ECO:0007669"/>
    <property type="project" value="InterPro"/>
</dbReference>
<dbReference type="InterPro" id="IPR036188">
    <property type="entry name" value="FAD/NAD-bd_sf"/>
</dbReference>
<feature type="binding site" evidence="13">
    <location>
        <position position="57"/>
    </location>
    <ligand>
        <name>ATP</name>
        <dbReference type="ChEBI" id="CHEBI:30616"/>
    </ligand>
</feature>
<evidence type="ECO:0000256" key="14">
    <source>
        <dbReference type="RuleBase" id="RU004011"/>
    </source>
</evidence>
<dbReference type="GO" id="GO:0006241">
    <property type="term" value="P:CTP biosynthetic process"/>
    <property type="evidence" value="ECO:0007669"/>
    <property type="project" value="InterPro"/>
</dbReference>
<dbReference type="InterPro" id="IPR001564">
    <property type="entry name" value="Nucleoside_diP_kinase"/>
</dbReference>
<evidence type="ECO:0000256" key="4">
    <source>
        <dbReference type="ARBA" id="ARBA00008142"/>
    </source>
</evidence>
<keyword evidence="6" id="KW-0808">Transferase</keyword>
<feature type="region of interest" description="Disordered" evidence="15">
    <location>
        <begin position="501"/>
        <end position="547"/>
    </location>
</feature>